<sequence length="79" mass="9065">MPFVGGIVKAKISRGNLKKTVDFLGNQFYGKTLTLAYKMDGVERTIEYRNSAEMELALKAIDRLDRSEVVQMRVRQRPD</sequence>
<evidence type="ECO:0000313" key="1">
    <source>
        <dbReference type="EMBL" id="PZO59574.1"/>
    </source>
</evidence>
<dbReference type="EMBL" id="QBMP01000020">
    <property type="protein sequence ID" value="PZO59574.1"/>
    <property type="molecule type" value="Genomic_DNA"/>
</dbReference>
<organism evidence="1 2">
    <name type="scientific">Phormidesmis priestleyi</name>
    <dbReference type="NCBI Taxonomy" id="268141"/>
    <lineage>
        <taxon>Bacteria</taxon>
        <taxon>Bacillati</taxon>
        <taxon>Cyanobacteriota</taxon>
        <taxon>Cyanophyceae</taxon>
        <taxon>Leptolyngbyales</taxon>
        <taxon>Leptolyngbyaceae</taxon>
        <taxon>Phormidesmis</taxon>
    </lineage>
</organism>
<name>A0A2W4XRN7_9CYAN</name>
<accession>A0A2W4XRN7</accession>
<reference evidence="2" key="1">
    <citation type="submission" date="2018-04" db="EMBL/GenBank/DDBJ databases">
        <authorList>
            <person name="Cornet L."/>
        </authorList>
    </citation>
    <scope>NUCLEOTIDE SEQUENCE [LARGE SCALE GENOMIC DNA]</scope>
</reference>
<proteinExistence type="predicted"/>
<reference evidence="1 2" key="2">
    <citation type="submission" date="2018-06" db="EMBL/GenBank/DDBJ databases">
        <title>Metagenomic assembly of (sub)arctic Cyanobacteria and their associated microbiome from non-axenic cultures.</title>
        <authorList>
            <person name="Baurain D."/>
        </authorList>
    </citation>
    <scope>NUCLEOTIDE SEQUENCE [LARGE SCALE GENOMIC DNA]</scope>
    <source>
        <strain evidence="1">ULC027bin1</strain>
    </source>
</reference>
<protein>
    <submittedName>
        <fullName evidence="1">Uncharacterized protein</fullName>
    </submittedName>
</protein>
<comment type="caution">
    <text evidence="1">The sequence shown here is derived from an EMBL/GenBank/DDBJ whole genome shotgun (WGS) entry which is preliminary data.</text>
</comment>
<evidence type="ECO:0000313" key="2">
    <source>
        <dbReference type="Proteomes" id="UP000249794"/>
    </source>
</evidence>
<dbReference type="Proteomes" id="UP000249794">
    <property type="component" value="Unassembled WGS sequence"/>
</dbReference>
<dbReference type="AlphaFoldDB" id="A0A2W4XRN7"/>
<gene>
    <name evidence="1" type="ORF">DCF15_03525</name>
</gene>